<organism evidence="1 2">
    <name type="scientific">Chaenocephalus aceratus</name>
    <name type="common">Blackfin icefish</name>
    <name type="synonym">Chaenichthys aceratus</name>
    <dbReference type="NCBI Taxonomy" id="36190"/>
    <lineage>
        <taxon>Eukaryota</taxon>
        <taxon>Metazoa</taxon>
        <taxon>Chordata</taxon>
        <taxon>Craniata</taxon>
        <taxon>Vertebrata</taxon>
        <taxon>Euteleostomi</taxon>
        <taxon>Actinopterygii</taxon>
        <taxon>Neopterygii</taxon>
        <taxon>Teleostei</taxon>
        <taxon>Neoteleostei</taxon>
        <taxon>Acanthomorphata</taxon>
        <taxon>Eupercaria</taxon>
        <taxon>Perciformes</taxon>
        <taxon>Notothenioidei</taxon>
        <taxon>Channichthyidae</taxon>
        <taxon>Chaenocephalus</taxon>
    </lineage>
</organism>
<dbReference type="Proteomes" id="UP001057452">
    <property type="component" value="Chromosome 11"/>
</dbReference>
<accession>A0ACB9WVS5</accession>
<sequence>EVFTPFCFAVSDGIPDACASTRAQLCLDILEALDLKPTFLWADLIGWELARSGEKVDPARMPNSSGHPYFKGILTNT</sequence>
<feature type="non-terminal residue" evidence="1">
    <location>
        <position position="77"/>
    </location>
</feature>
<gene>
    <name evidence="1" type="ORF">KUCAC02_011157</name>
</gene>
<reference evidence="1" key="1">
    <citation type="submission" date="2022-05" db="EMBL/GenBank/DDBJ databases">
        <title>Chromosome-level genome of Chaenocephalus aceratus.</title>
        <authorList>
            <person name="Park H."/>
        </authorList>
    </citation>
    <scope>NUCLEOTIDE SEQUENCE</scope>
    <source>
        <strain evidence="1">KU_202001</strain>
    </source>
</reference>
<evidence type="ECO:0000313" key="2">
    <source>
        <dbReference type="Proteomes" id="UP001057452"/>
    </source>
</evidence>
<feature type="non-terminal residue" evidence="1">
    <location>
        <position position="1"/>
    </location>
</feature>
<keyword evidence="2" id="KW-1185">Reference proteome</keyword>
<protein>
    <submittedName>
        <fullName evidence="1">Uncharacterized protein</fullName>
    </submittedName>
</protein>
<proteinExistence type="predicted"/>
<comment type="caution">
    <text evidence="1">The sequence shown here is derived from an EMBL/GenBank/DDBJ whole genome shotgun (WGS) entry which is preliminary data.</text>
</comment>
<dbReference type="EMBL" id="CM043795">
    <property type="protein sequence ID" value="KAI4817780.1"/>
    <property type="molecule type" value="Genomic_DNA"/>
</dbReference>
<name>A0ACB9WVS5_CHAAC</name>
<evidence type="ECO:0000313" key="1">
    <source>
        <dbReference type="EMBL" id="KAI4817780.1"/>
    </source>
</evidence>